<gene>
    <name evidence="1" type="ORF">CEXT_9251</name>
</gene>
<evidence type="ECO:0000313" key="1">
    <source>
        <dbReference type="EMBL" id="GIY78508.1"/>
    </source>
</evidence>
<evidence type="ECO:0000313" key="2">
    <source>
        <dbReference type="Proteomes" id="UP001054945"/>
    </source>
</evidence>
<sequence length="109" mass="12525">MSFHANLHANNFYRDLDVQFVNIYELITLFHGHLLQKICPYLCSLGCCIICQTCGAPLVENMVDQFQQALLEVNAIRENTQASTVKILNIMNNEKDYLIKLEKPKKPPQ</sequence>
<dbReference type="EMBL" id="BPLR01015763">
    <property type="protein sequence ID" value="GIY78508.1"/>
    <property type="molecule type" value="Genomic_DNA"/>
</dbReference>
<protein>
    <submittedName>
        <fullName evidence="1">Uncharacterized protein</fullName>
    </submittedName>
</protein>
<name>A0AAV4W8F7_CAEEX</name>
<accession>A0AAV4W8F7</accession>
<dbReference type="Proteomes" id="UP001054945">
    <property type="component" value="Unassembled WGS sequence"/>
</dbReference>
<comment type="caution">
    <text evidence="1">The sequence shown here is derived from an EMBL/GenBank/DDBJ whole genome shotgun (WGS) entry which is preliminary data.</text>
</comment>
<reference evidence="1 2" key="1">
    <citation type="submission" date="2021-06" db="EMBL/GenBank/DDBJ databases">
        <title>Caerostris extrusa draft genome.</title>
        <authorList>
            <person name="Kono N."/>
            <person name="Arakawa K."/>
        </authorList>
    </citation>
    <scope>NUCLEOTIDE SEQUENCE [LARGE SCALE GENOMIC DNA]</scope>
</reference>
<organism evidence="1 2">
    <name type="scientific">Caerostris extrusa</name>
    <name type="common">Bark spider</name>
    <name type="synonym">Caerostris bankana</name>
    <dbReference type="NCBI Taxonomy" id="172846"/>
    <lineage>
        <taxon>Eukaryota</taxon>
        <taxon>Metazoa</taxon>
        <taxon>Ecdysozoa</taxon>
        <taxon>Arthropoda</taxon>
        <taxon>Chelicerata</taxon>
        <taxon>Arachnida</taxon>
        <taxon>Araneae</taxon>
        <taxon>Araneomorphae</taxon>
        <taxon>Entelegynae</taxon>
        <taxon>Araneoidea</taxon>
        <taxon>Araneidae</taxon>
        <taxon>Caerostris</taxon>
    </lineage>
</organism>
<dbReference type="AlphaFoldDB" id="A0AAV4W8F7"/>
<keyword evidence="2" id="KW-1185">Reference proteome</keyword>
<proteinExistence type="predicted"/>